<accession>A0A916E4W4</accession>
<dbReference type="EMBL" id="CAGKOT010000014">
    <property type="protein sequence ID" value="CAB5359471.1"/>
    <property type="molecule type" value="Genomic_DNA"/>
</dbReference>
<protein>
    <recommendedName>
        <fullName evidence="3">Restriction endonuclease domain-containing protein</fullName>
    </recommendedName>
</protein>
<comment type="caution">
    <text evidence="1">The sequence shown here is derived from an EMBL/GenBank/DDBJ whole genome shotgun (WGS) entry which is preliminary data.</text>
</comment>
<dbReference type="VEuPathDB" id="FungiDB:RhiirFUN_017417"/>
<dbReference type="AlphaFoldDB" id="A0A916E4W4"/>
<sequence>MTSPYNTSANRQFIKEKRIYISSILIISAREKLLEYQKIHLEGEEEKEEEKEGYTGSREITLQENVSLDNYLRYIKNNKDKFNLVRIYLHDGSIKAYEVPLALHAYTSGNINVIMGAWNRQDFDYGNNQDLILGPASSRRPNCVIFPKHRSLPANPAQIADSIGGAYPTMVVEIGFSQSLSDLYQAVTQYFNQRTTIQIVLIIKIFGVYTHPNTNISTIALVAALFLRTNSNPLVPTSVVSFGTANLDSKIVNFIILDMKTPIANFIGFGLPDPNNNNIPFPSCNAAGIPTYIMNIPGTELFDRVPAIYLSPNFNLGCNIDLWELQTTIRRHLRI</sequence>
<dbReference type="Proteomes" id="UP000684084">
    <property type="component" value="Unassembled WGS sequence"/>
</dbReference>
<reference evidence="1" key="1">
    <citation type="submission" date="2020-05" db="EMBL/GenBank/DDBJ databases">
        <authorList>
            <person name="Rincon C."/>
            <person name="Sanders R I."/>
            <person name="Robbins C."/>
            <person name="Chaturvedi A."/>
        </authorList>
    </citation>
    <scope>NUCLEOTIDE SEQUENCE</scope>
    <source>
        <strain evidence="1">CHB12</strain>
    </source>
</reference>
<name>A0A916E4W4_9GLOM</name>
<organism evidence="1 2">
    <name type="scientific">Rhizophagus irregularis</name>
    <dbReference type="NCBI Taxonomy" id="588596"/>
    <lineage>
        <taxon>Eukaryota</taxon>
        <taxon>Fungi</taxon>
        <taxon>Fungi incertae sedis</taxon>
        <taxon>Mucoromycota</taxon>
        <taxon>Glomeromycotina</taxon>
        <taxon>Glomeromycetes</taxon>
        <taxon>Glomerales</taxon>
        <taxon>Glomeraceae</taxon>
        <taxon>Rhizophagus</taxon>
    </lineage>
</organism>
<evidence type="ECO:0008006" key="3">
    <source>
        <dbReference type="Google" id="ProtNLM"/>
    </source>
</evidence>
<dbReference type="OrthoDB" id="2307807at2759"/>
<evidence type="ECO:0000313" key="1">
    <source>
        <dbReference type="EMBL" id="CAB5359471.1"/>
    </source>
</evidence>
<gene>
    <name evidence="1" type="ORF">CHRIB12_LOCUS7723</name>
</gene>
<proteinExistence type="predicted"/>
<evidence type="ECO:0000313" key="2">
    <source>
        <dbReference type="Proteomes" id="UP000684084"/>
    </source>
</evidence>